<keyword evidence="4" id="KW-1185">Reference proteome</keyword>
<dbReference type="STRING" id="1230458.C484_15148"/>
<dbReference type="AlphaFoldDB" id="L9ZS83"/>
<sequence length="324" mass="33849">MERRTVLASIGIGMTTAAAGCLSETDATADPGSESESNPESESTPEDDPRSLATQAESAPTTVESGATADRLIGDETLADSGLRKPVQVALTNRASETHTPALVIERNGTTVLEESFELGADAAVHVSLSDLDEFTVRATLPDADQAETVTVGHDQFDCNATTATVAVQDDGTLESSVVSTLMACQGVVTTTIERDETNSTTVGAMPGAGDQESADARHGIVVHNPTAQTWTTHILLDESSDPTFDGVYTLEPGATAEIELAESGEYSLDVTVLETDATEHEHIGATYFDCNTSTTQAELDATGSIELATISTRMACPDGEFSE</sequence>
<protein>
    <recommendedName>
        <fullName evidence="2">Ig-like domain-containing protein</fullName>
    </recommendedName>
</protein>
<accession>L9ZS83</accession>
<feature type="region of interest" description="Disordered" evidence="1">
    <location>
        <begin position="15"/>
        <end position="70"/>
    </location>
</feature>
<gene>
    <name evidence="3" type="ORF">C484_15148</name>
</gene>
<organism evidence="3 4">
    <name type="scientific">Natrialba taiwanensis DSM 12281</name>
    <dbReference type="NCBI Taxonomy" id="1230458"/>
    <lineage>
        <taxon>Archaea</taxon>
        <taxon>Methanobacteriati</taxon>
        <taxon>Methanobacteriota</taxon>
        <taxon>Stenosarchaea group</taxon>
        <taxon>Halobacteria</taxon>
        <taxon>Halobacteriales</taxon>
        <taxon>Natrialbaceae</taxon>
        <taxon>Natrialba</taxon>
    </lineage>
</organism>
<reference evidence="3 4" key="1">
    <citation type="journal article" date="2014" name="PLoS Genet.">
        <title>Phylogenetically driven sequencing of extremely halophilic archaea reveals strategies for static and dynamic osmo-response.</title>
        <authorList>
            <person name="Becker E.A."/>
            <person name="Seitzer P.M."/>
            <person name="Tritt A."/>
            <person name="Larsen D."/>
            <person name="Krusor M."/>
            <person name="Yao A.I."/>
            <person name="Wu D."/>
            <person name="Madern D."/>
            <person name="Eisen J.A."/>
            <person name="Darling A.E."/>
            <person name="Facciotti M.T."/>
        </authorList>
    </citation>
    <scope>NUCLEOTIDE SEQUENCE [LARGE SCALE GENOMIC DNA]</scope>
    <source>
        <strain evidence="3 4">DSM 12281</strain>
    </source>
</reference>
<evidence type="ECO:0000313" key="4">
    <source>
        <dbReference type="Proteomes" id="UP000011648"/>
    </source>
</evidence>
<dbReference type="PATRIC" id="fig|1230458.4.peg.3061"/>
<dbReference type="RefSeq" id="WP_006826699.1">
    <property type="nucleotide sequence ID" value="NZ_AOIL01000050.1"/>
</dbReference>
<dbReference type="Proteomes" id="UP000011648">
    <property type="component" value="Unassembled WGS sequence"/>
</dbReference>
<dbReference type="PROSITE" id="PS51257">
    <property type="entry name" value="PROKAR_LIPOPROTEIN"/>
    <property type="match status" value="1"/>
</dbReference>
<dbReference type="Pfam" id="PF25942">
    <property type="entry name" value="Ig_halo"/>
    <property type="match status" value="1"/>
</dbReference>
<comment type="caution">
    <text evidence="3">The sequence shown here is derived from an EMBL/GenBank/DDBJ whole genome shotgun (WGS) entry which is preliminary data.</text>
</comment>
<proteinExistence type="predicted"/>
<dbReference type="InterPro" id="IPR058929">
    <property type="entry name" value="Ig_halo"/>
</dbReference>
<feature type="compositionally biased region" description="Acidic residues" evidence="1">
    <location>
        <begin position="37"/>
        <end position="46"/>
    </location>
</feature>
<name>L9ZS83_9EURY</name>
<evidence type="ECO:0000259" key="2">
    <source>
        <dbReference type="Pfam" id="PF25942"/>
    </source>
</evidence>
<evidence type="ECO:0000256" key="1">
    <source>
        <dbReference type="SAM" id="MobiDB-lite"/>
    </source>
</evidence>
<dbReference type="EMBL" id="AOIL01000050">
    <property type="protein sequence ID" value="ELY88941.1"/>
    <property type="molecule type" value="Genomic_DNA"/>
</dbReference>
<feature type="domain" description="Ig-like" evidence="2">
    <location>
        <begin position="102"/>
        <end position="174"/>
    </location>
</feature>
<feature type="compositionally biased region" description="Polar residues" evidence="1">
    <location>
        <begin position="52"/>
        <end position="65"/>
    </location>
</feature>
<dbReference type="OrthoDB" id="169107at2157"/>
<evidence type="ECO:0000313" key="3">
    <source>
        <dbReference type="EMBL" id="ELY88941.1"/>
    </source>
</evidence>